<dbReference type="InterPro" id="IPR004838">
    <property type="entry name" value="NHTrfase_class1_PyrdxlP-BS"/>
</dbReference>
<keyword evidence="7" id="KW-0456">Lyase</keyword>
<sequence>MTETNLPWIEVYGHGGDIETAAARFGQRAEAILDYSANINPLGPPAEVIAALQDGLGAVIRYPDPGHRGFKAMLAEHLGTRPDNILVGNGAAECMALLLLALKPGIVGVVDPCFSEYRELALKFGADIRSVTGEKERAWRASPRRIMELFSGCDLVFLGQPNNPNGMQYSLEDIRAIAGEAQRQGTWLVLDEAFMDFIPLAERQTLLPELSSYSRTVIIRSMTKFYAIPGLRLGYAVGHPDVIRSMSAKQVTWSVNGLALMAGEACLRSGSEYERRTLELIHGERLRLIEGLQALSVDVTPGEVNYLLGELPAGWTAAAFQAEMGRRGVLIRSCAMYPGLGERHFRLAVKDAESNIRLLQTAAEVLQGSARPEV</sequence>
<reference evidence="11" key="1">
    <citation type="submission" date="2016-08" db="EMBL/GenBank/DDBJ databases">
        <title>Complete Genome Seqeunce of Paenibacillus sp. nov. IHBB 9852 from high altitute lake of Indian trans-Himalayas.</title>
        <authorList>
            <person name="Kiran S."/>
            <person name="Swarnkar M.K."/>
            <person name="Rana A."/>
            <person name="Tewari R."/>
            <person name="Gulati A."/>
        </authorList>
    </citation>
    <scope>NUCLEOTIDE SEQUENCE [LARGE SCALE GENOMIC DNA]</scope>
    <source>
        <strain evidence="11">IHBB 9852</strain>
    </source>
</reference>
<dbReference type="InterPro" id="IPR005860">
    <property type="entry name" value="CobD"/>
</dbReference>
<evidence type="ECO:0000256" key="1">
    <source>
        <dbReference type="ARBA" id="ARBA00001933"/>
    </source>
</evidence>
<dbReference type="UniPathway" id="UPA00148"/>
<gene>
    <name evidence="11" type="ORF">BBD41_19980</name>
</gene>
<comment type="catalytic activity">
    <reaction evidence="9">
        <text>O-phospho-L-threonine + H(+) = (R)-1-aminopropan-2-yl phosphate + CO2</text>
        <dbReference type="Rhea" id="RHEA:11492"/>
        <dbReference type="ChEBI" id="CHEBI:15378"/>
        <dbReference type="ChEBI" id="CHEBI:16526"/>
        <dbReference type="ChEBI" id="CHEBI:58563"/>
        <dbReference type="ChEBI" id="CHEBI:58675"/>
        <dbReference type="EC" id="4.1.1.81"/>
    </reaction>
</comment>
<dbReference type="GO" id="GO:0009236">
    <property type="term" value="P:cobalamin biosynthetic process"/>
    <property type="evidence" value="ECO:0007669"/>
    <property type="project" value="UniProtKB-UniPathway"/>
</dbReference>
<dbReference type="Pfam" id="PF00155">
    <property type="entry name" value="Aminotran_1_2"/>
    <property type="match status" value="1"/>
</dbReference>
<evidence type="ECO:0000313" key="11">
    <source>
        <dbReference type="EMBL" id="ANY74663.1"/>
    </source>
</evidence>
<dbReference type="EMBL" id="CP016809">
    <property type="protein sequence ID" value="ANY74663.1"/>
    <property type="molecule type" value="Genomic_DNA"/>
</dbReference>
<name>A0A1B2E3X5_9BACL</name>
<dbReference type="SUPFAM" id="SSF53383">
    <property type="entry name" value="PLP-dependent transferases"/>
    <property type="match status" value="1"/>
</dbReference>
<evidence type="ECO:0000256" key="2">
    <source>
        <dbReference type="ARBA" id="ARBA00003444"/>
    </source>
</evidence>
<dbReference type="RefSeq" id="WP_099478549.1">
    <property type="nucleotide sequence ID" value="NZ_CP016809.1"/>
</dbReference>
<evidence type="ECO:0000256" key="5">
    <source>
        <dbReference type="ARBA" id="ARBA00022573"/>
    </source>
</evidence>
<dbReference type="KEGG" id="pib:BBD41_19980"/>
<comment type="function">
    <text evidence="2">Decarboxylates L-threonine-O-3-phosphate to yield (R)-1-amino-2-propanol O-2-phosphate, the precursor for the linkage between the nucleotide loop and the corrin ring in cobalamin.</text>
</comment>
<evidence type="ECO:0000256" key="6">
    <source>
        <dbReference type="ARBA" id="ARBA00022898"/>
    </source>
</evidence>
<evidence type="ECO:0000259" key="10">
    <source>
        <dbReference type="Pfam" id="PF00155"/>
    </source>
</evidence>
<evidence type="ECO:0000256" key="4">
    <source>
        <dbReference type="ARBA" id="ARBA00012285"/>
    </source>
</evidence>
<evidence type="ECO:0000256" key="7">
    <source>
        <dbReference type="ARBA" id="ARBA00023239"/>
    </source>
</evidence>
<evidence type="ECO:0000256" key="8">
    <source>
        <dbReference type="ARBA" id="ARBA00029996"/>
    </source>
</evidence>
<dbReference type="AlphaFoldDB" id="A0A1B2E3X5"/>
<accession>A0A1B2E3X5</accession>
<dbReference type="PANTHER" id="PTHR42885:SF1">
    <property type="entry name" value="THREONINE-PHOSPHATE DECARBOXYLASE"/>
    <property type="match status" value="1"/>
</dbReference>
<dbReference type="InterPro" id="IPR015424">
    <property type="entry name" value="PyrdxlP-dep_Trfase"/>
</dbReference>
<dbReference type="EC" id="4.1.1.81" evidence="4"/>
<feature type="domain" description="Aminotransferase class I/classII large" evidence="10">
    <location>
        <begin position="33"/>
        <end position="356"/>
    </location>
</feature>
<keyword evidence="6" id="KW-0663">Pyridoxal phosphate</keyword>
<dbReference type="PROSITE" id="PS00105">
    <property type="entry name" value="AA_TRANSFER_CLASS_1"/>
    <property type="match status" value="1"/>
</dbReference>
<dbReference type="GO" id="GO:0030170">
    <property type="term" value="F:pyridoxal phosphate binding"/>
    <property type="evidence" value="ECO:0007669"/>
    <property type="project" value="InterPro"/>
</dbReference>
<dbReference type="GO" id="GO:0048472">
    <property type="term" value="F:threonine-phosphate decarboxylase activity"/>
    <property type="evidence" value="ECO:0007669"/>
    <property type="project" value="UniProtKB-EC"/>
</dbReference>
<dbReference type="NCBIfam" id="TIGR01140">
    <property type="entry name" value="L_thr_O3P_dcar"/>
    <property type="match status" value="1"/>
</dbReference>
<dbReference type="Gene3D" id="3.40.640.10">
    <property type="entry name" value="Type I PLP-dependent aspartate aminotransferase-like (Major domain)"/>
    <property type="match status" value="1"/>
</dbReference>
<evidence type="ECO:0000256" key="3">
    <source>
        <dbReference type="ARBA" id="ARBA00004953"/>
    </source>
</evidence>
<keyword evidence="5" id="KW-0169">Cobalamin biosynthesis</keyword>
<dbReference type="PANTHER" id="PTHR42885">
    <property type="entry name" value="HISTIDINOL-PHOSPHATE AMINOTRANSFERASE-RELATED"/>
    <property type="match status" value="1"/>
</dbReference>
<dbReference type="CDD" id="cd00609">
    <property type="entry name" value="AAT_like"/>
    <property type="match status" value="1"/>
</dbReference>
<organism evidence="11">
    <name type="scientific">Paenibacillus ihbetae</name>
    <dbReference type="NCBI Taxonomy" id="1870820"/>
    <lineage>
        <taxon>Bacteria</taxon>
        <taxon>Bacillati</taxon>
        <taxon>Bacillota</taxon>
        <taxon>Bacilli</taxon>
        <taxon>Bacillales</taxon>
        <taxon>Paenibacillaceae</taxon>
        <taxon>Paenibacillus</taxon>
    </lineage>
</organism>
<comment type="cofactor">
    <cofactor evidence="1">
        <name>pyridoxal 5'-phosphate</name>
        <dbReference type="ChEBI" id="CHEBI:597326"/>
    </cofactor>
</comment>
<dbReference type="Gene3D" id="3.90.1150.10">
    <property type="entry name" value="Aspartate Aminotransferase, domain 1"/>
    <property type="match status" value="1"/>
</dbReference>
<comment type="pathway">
    <text evidence="3">Cofactor biosynthesis; adenosylcobalamin biosynthesis.</text>
</comment>
<dbReference type="InterPro" id="IPR015422">
    <property type="entry name" value="PyrdxlP-dep_Trfase_small"/>
</dbReference>
<proteinExistence type="predicted"/>
<protein>
    <recommendedName>
        <fullName evidence="4">threonine-phosphate decarboxylase</fullName>
        <ecNumber evidence="4">4.1.1.81</ecNumber>
    </recommendedName>
    <alternativeName>
        <fullName evidence="8">L-threonine-O-3-phosphate decarboxylase</fullName>
    </alternativeName>
</protein>
<dbReference type="InterPro" id="IPR015421">
    <property type="entry name" value="PyrdxlP-dep_Trfase_major"/>
</dbReference>
<evidence type="ECO:0000256" key="9">
    <source>
        <dbReference type="ARBA" id="ARBA00048531"/>
    </source>
</evidence>
<dbReference type="InterPro" id="IPR004839">
    <property type="entry name" value="Aminotransferase_I/II_large"/>
</dbReference>